<dbReference type="AlphaFoldDB" id="A0AAU9KE57"/>
<keyword evidence="1" id="KW-0436">Ligase</keyword>
<dbReference type="InterPro" id="IPR004344">
    <property type="entry name" value="TTL/TTLL_fam"/>
</dbReference>
<evidence type="ECO:0000256" key="1">
    <source>
        <dbReference type="ARBA" id="ARBA00022598"/>
    </source>
</evidence>
<dbReference type="Proteomes" id="UP001162131">
    <property type="component" value="Unassembled WGS sequence"/>
</dbReference>
<dbReference type="GO" id="GO:0005524">
    <property type="term" value="F:ATP binding"/>
    <property type="evidence" value="ECO:0007669"/>
    <property type="project" value="UniProtKB-KW"/>
</dbReference>
<dbReference type="GO" id="GO:0070740">
    <property type="term" value="F:tubulin-glutamic acid ligase activity"/>
    <property type="evidence" value="ECO:0007669"/>
    <property type="project" value="TreeGrafter"/>
</dbReference>
<dbReference type="EMBL" id="CAJZBQ010000053">
    <property type="protein sequence ID" value="CAG9331493.1"/>
    <property type="molecule type" value="Genomic_DNA"/>
</dbReference>
<dbReference type="SUPFAM" id="SSF56059">
    <property type="entry name" value="Glutathione synthetase ATP-binding domain-like"/>
    <property type="match status" value="1"/>
</dbReference>
<dbReference type="GO" id="GO:0000226">
    <property type="term" value="P:microtubule cytoskeleton organization"/>
    <property type="evidence" value="ECO:0007669"/>
    <property type="project" value="TreeGrafter"/>
</dbReference>
<sequence length="695" mass="80393">MFENKAKHRQGQILKNLRAVSLHNKFHEYSHFLAERHSMNDISADSEVIQICANNLPIKSRAKSKGVLHKYSIRFNIKYQAKKLSLLENINESVQSRCLSNIDFPNSRGSNSLSMDSKCMTPSKISSKPMACLILPEISGKRANIYHFKNNHSEGGDPEKPITPVMQSRLIENRKRAISKPPENKELDSSGEFTDIESTLVEKSAKNKTLLLRSIYDKRPATIFFDYPKCCCAKEKSKGRVFYMSDKKLAKQYLTFRISESFLYDCIINTLTSAGFSETEDEDFNINIGASIDTDFMRDLAPFQKNNHFPGSSHLGRKDMMWKHFCRMQKRFEEAYCFCPETYILPDDCRKLNKDREENPKDLWILKPANSACGKGIKILTKDTEIKKKQGVIISKYIKEPHLINGFKYDLRVYVCVTCFDPLRIYLYEEGLVRFATVPYSTKRKSLKNKCSQLTNYSINKDSPTFINNVDPSKDGYGSKWSFKALREYYESRGIPSGRIFQQIKDIIIKTFISVESHVVGKLNRSCSRRDACFEIYGFDILLDSSYKAWLLEVNIYPSLSCSSPLDTKIKYMLICDTYNLIGITPFKRPLEPPPPIVEIRAKKSLEVSSLDKCNNLAEYPLTLEDALIIVEGEEELYRRGKYERIFPLKENVDYYLEFYDIPRYNTLLTSRYLKYGALKDIKKFFRKAKNPINV</sequence>
<evidence type="ECO:0000256" key="3">
    <source>
        <dbReference type="ARBA" id="ARBA00022840"/>
    </source>
</evidence>
<dbReference type="Gene3D" id="3.30.470.20">
    <property type="entry name" value="ATP-grasp fold, B domain"/>
    <property type="match status" value="1"/>
</dbReference>
<evidence type="ECO:0000256" key="5">
    <source>
        <dbReference type="ARBA" id="ARBA00049274"/>
    </source>
</evidence>
<comment type="catalytic activity">
    <reaction evidence="5">
        <text>L-glutamyl-[protein] + L-glutamate + ATP = gamma-L-glutamyl-L-glutamyl-[protein] + ADP + phosphate + H(+)</text>
        <dbReference type="Rhea" id="RHEA:60144"/>
        <dbReference type="Rhea" id="RHEA-COMP:10208"/>
        <dbReference type="Rhea" id="RHEA-COMP:15517"/>
        <dbReference type="ChEBI" id="CHEBI:15378"/>
        <dbReference type="ChEBI" id="CHEBI:29973"/>
        <dbReference type="ChEBI" id="CHEBI:29985"/>
        <dbReference type="ChEBI" id="CHEBI:30616"/>
        <dbReference type="ChEBI" id="CHEBI:43474"/>
        <dbReference type="ChEBI" id="CHEBI:143622"/>
        <dbReference type="ChEBI" id="CHEBI:456216"/>
    </reaction>
    <physiologicalReaction direction="left-to-right" evidence="5">
        <dbReference type="Rhea" id="RHEA:60145"/>
    </physiologicalReaction>
</comment>
<reference evidence="6" key="1">
    <citation type="submission" date="2021-09" db="EMBL/GenBank/DDBJ databases">
        <authorList>
            <consortium name="AG Swart"/>
            <person name="Singh M."/>
            <person name="Singh A."/>
            <person name="Seah K."/>
            <person name="Emmerich C."/>
        </authorList>
    </citation>
    <scope>NUCLEOTIDE SEQUENCE</scope>
    <source>
        <strain evidence="6">ATCC30299</strain>
    </source>
</reference>
<keyword evidence="2" id="KW-0547">Nucleotide-binding</keyword>
<name>A0AAU9KE57_9CILI</name>
<evidence type="ECO:0000313" key="7">
    <source>
        <dbReference type="Proteomes" id="UP001162131"/>
    </source>
</evidence>
<accession>A0AAU9KE57</accession>
<gene>
    <name evidence="6" type="ORF">BSTOLATCC_MIC53561</name>
</gene>
<dbReference type="PROSITE" id="PS51221">
    <property type="entry name" value="TTL"/>
    <property type="match status" value="1"/>
</dbReference>
<evidence type="ECO:0000313" key="6">
    <source>
        <dbReference type="EMBL" id="CAG9331493.1"/>
    </source>
</evidence>
<keyword evidence="7" id="KW-1185">Reference proteome</keyword>
<keyword evidence="3" id="KW-0067">ATP-binding</keyword>
<evidence type="ECO:0000256" key="4">
    <source>
        <dbReference type="ARBA" id="ARBA00041448"/>
    </source>
</evidence>
<proteinExistence type="predicted"/>
<comment type="caution">
    <text evidence="6">The sequence shown here is derived from an EMBL/GenBank/DDBJ whole genome shotgun (WGS) entry which is preliminary data.</text>
</comment>
<dbReference type="GO" id="GO:0036064">
    <property type="term" value="C:ciliary basal body"/>
    <property type="evidence" value="ECO:0007669"/>
    <property type="project" value="TreeGrafter"/>
</dbReference>
<dbReference type="PANTHER" id="PTHR12241:SF145">
    <property type="entry name" value="TUBULIN POLYGLUTAMYLASE TTLL5"/>
    <property type="match status" value="1"/>
</dbReference>
<organism evidence="6 7">
    <name type="scientific">Blepharisma stoltei</name>
    <dbReference type="NCBI Taxonomy" id="1481888"/>
    <lineage>
        <taxon>Eukaryota</taxon>
        <taxon>Sar</taxon>
        <taxon>Alveolata</taxon>
        <taxon>Ciliophora</taxon>
        <taxon>Postciliodesmatophora</taxon>
        <taxon>Heterotrichea</taxon>
        <taxon>Heterotrichida</taxon>
        <taxon>Blepharismidae</taxon>
        <taxon>Blepharisma</taxon>
    </lineage>
</organism>
<dbReference type="GO" id="GO:0015631">
    <property type="term" value="F:tubulin binding"/>
    <property type="evidence" value="ECO:0007669"/>
    <property type="project" value="TreeGrafter"/>
</dbReference>
<dbReference type="PANTHER" id="PTHR12241">
    <property type="entry name" value="TUBULIN POLYGLUTAMYLASE"/>
    <property type="match status" value="1"/>
</dbReference>
<protein>
    <recommendedName>
        <fullName evidence="4">Tubulin--tyrosine ligase-like protein 5</fullName>
    </recommendedName>
</protein>
<dbReference type="Pfam" id="PF03133">
    <property type="entry name" value="TTL"/>
    <property type="match status" value="1"/>
</dbReference>
<evidence type="ECO:0000256" key="2">
    <source>
        <dbReference type="ARBA" id="ARBA00022741"/>
    </source>
</evidence>